<keyword evidence="7 8" id="KW-0173">Coenzyme A biosynthesis</keyword>
<name>A0A0R2JMI1_9LACO</name>
<dbReference type="FunFam" id="3.40.50.300:FF:000991">
    <property type="entry name" value="Dephospho-CoA kinase"/>
    <property type="match status" value="1"/>
</dbReference>
<evidence type="ECO:0000256" key="5">
    <source>
        <dbReference type="ARBA" id="ARBA00022777"/>
    </source>
</evidence>
<evidence type="ECO:0000256" key="1">
    <source>
        <dbReference type="ARBA" id="ARBA00009018"/>
    </source>
</evidence>
<evidence type="ECO:0000256" key="9">
    <source>
        <dbReference type="NCBIfam" id="TIGR00152"/>
    </source>
</evidence>
<dbReference type="RefSeq" id="WP_057788017.1">
    <property type="nucleotide sequence ID" value="NZ_JQCD01000024.1"/>
</dbReference>
<comment type="pathway">
    <text evidence="8">Cofactor biosynthesis; coenzyme A biosynthesis; CoA from (R)-pantothenate: step 5/5.</text>
</comment>
<dbReference type="EC" id="2.7.1.24" evidence="8 9"/>
<comment type="similarity">
    <text evidence="1 8">Belongs to the CoaE family.</text>
</comment>
<evidence type="ECO:0000313" key="11">
    <source>
        <dbReference type="Proteomes" id="UP000051673"/>
    </source>
</evidence>
<dbReference type="InterPro" id="IPR027417">
    <property type="entry name" value="P-loop_NTPase"/>
</dbReference>
<keyword evidence="3 8" id="KW-0808">Transferase</keyword>
<dbReference type="GO" id="GO:0005737">
    <property type="term" value="C:cytoplasm"/>
    <property type="evidence" value="ECO:0007669"/>
    <property type="project" value="UniProtKB-SubCell"/>
</dbReference>
<dbReference type="EMBL" id="JQCD01000024">
    <property type="protein sequence ID" value="KRN77078.1"/>
    <property type="molecule type" value="Genomic_DNA"/>
</dbReference>
<dbReference type="PANTHER" id="PTHR10695:SF46">
    <property type="entry name" value="BIFUNCTIONAL COENZYME A SYNTHASE-RELATED"/>
    <property type="match status" value="1"/>
</dbReference>
<dbReference type="STRING" id="1620.IV67_GL000591"/>
<evidence type="ECO:0000256" key="8">
    <source>
        <dbReference type="HAMAP-Rule" id="MF_00376"/>
    </source>
</evidence>
<dbReference type="AlphaFoldDB" id="A0A0R2JMI1"/>
<keyword evidence="5 8" id="KW-0418">Kinase</keyword>
<dbReference type="OrthoDB" id="9812943at2"/>
<evidence type="ECO:0000256" key="3">
    <source>
        <dbReference type="ARBA" id="ARBA00022679"/>
    </source>
</evidence>
<evidence type="ECO:0000313" key="10">
    <source>
        <dbReference type="EMBL" id="KRN77078.1"/>
    </source>
</evidence>
<feature type="binding site" evidence="8">
    <location>
        <begin position="11"/>
        <end position="16"/>
    </location>
    <ligand>
        <name>ATP</name>
        <dbReference type="ChEBI" id="CHEBI:30616"/>
    </ligand>
</feature>
<dbReference type="GO" id="GO:0015937">
    <property type="term" value="P:coenzyme A biosynthetic process"/>
    <property type="evidence" value="ECO:0007669"/>
    <property type="project" value="UniProtKB-UniRule"/>
</dbReference>
<sequence>MYKLGLTGGIATGKSTVSKYLQEEKGLPVIDADLIAYQITADGQPALKEIVRAFGPGMVSFDGQLNRKKLGALVFNDNDAREKLNQITHPRVYAEFERQLAELESQGVPLVVLDIPLLFESNQGMAYDGVALVTIDEKTQLKRLMNRNQLDEPEAWHRIHAQMPLAKKQAMADFLIDNSSTLEHTYAQVDELLEAIKS</sequence>
<organism evidence="10 11">
    <name type="scientific">Weissella minor</name>
    <dbReference type="NCBI Taxonomy" id="1620"/>
    <lineage>
        <taxon>Bacteria</taxon>
        <taxon>Bacillati</taxon>
        <taxon>Bacillota</taxon>
        <taxon>Bacilli</taxon>
        <taxon>Lactobacillales</taxon>
        <taxon>Lactobacillaceae</taxon>
        <taxon>Weissella</taxon>
    </lineage>
</organism>
<reference evidence="10 11" key="1">
    <citation type="journal article" date="2015" name="Genome Announc.">
        <title>Expanding the biotechnology potential of lactobacilli through comparative genomics of 213 strains and associated genera.</title>
        <authorList>
            <person name="Sun Z."/>
            <person name="Harris H.M."/>
            <person name="McCann A."/>
            <person name="Guo C."/>
            <person name="Argimon S."/>
            <person name="Zhang W."/>
            <person name="Yang X."/>
            <person name="Jeffery I.B."/>
            <person name="Cooney J.C."/>
            <person name="Kagawa T.F."/>
            <person name="Liu W."/>
            <person name="Song Y."/>
            <person name="Salvetti E."/>
            <person name="Wrobel A."/>
            <person name="Rasinkangas P."/>
            <person name="Parkhill J."/>
            <person name="Rea M.C."/>
            <person name="O'Sullivan O."/>
            <person name="Ritari J."/>
            <person name="Douillard F.P."/>
            <person name="Paul Ross R."/>
            <person name="Yang R."/>
            <person name="Briner A.E."/>
            <person name="Felis G.E."/>
            <person name="de Vos W.M."/>
            <person name="Barrangou R."/>
            <person name="Klaenhammer T.R."/>
            <person name="Caufield P.W."/>
            <person name="Cui Y."/>
            <person name="Zhang H."/>
            <person name="O'Toole P.W."/>
        </authorList>
    </citation>
    <scope>NUCLEOTIDE SEQUENCE [LARGE SCALE GENOMIC DNA]</scope>
    <source>
        <strain evidence="10 11">DSM 20014</strain>
    </source>
</reference>
<evidence type="ECO:0000256" key="7">
    <source>
        <dbReference type="ARBA" id="ARBA00022993"/>
    </source>
</evidence>
<keyword evidence="6 8" id="KW-0067">ATP-binding</keyword>
<dbReference type="Gene3D" id="3.40.50.300">
    <property type="entry name" value="P-loop containing nucleotide triphosphate hydrolases"/>
    <property type="match status" value="1"/>
</dbReference>
<evidence type="ECO:0000256" key="6">
    <source>
        <dbReference type="ARBA" id="ARBA00022840"/>
    </source>
</evidence>
<dbReference type="GO" id="GO:0005524">
    <property type="term" value="F:ATP binding"/>
    <property type="evidence" value="ECO:0007669"/>
    <property type="project" value="UniProtKB-UniRule"/>
</dbReference>
<gene>
    <name evidence="8" type="primary">coaE</name>
    <name evidence="10" type="ORF">IV67_GL000591</name>
</gene>
<dbReference type="Pfam" id="PF01121">
    <property type="entry name" value="CoaE"/>
    <property type="match status" value="1"/>
</dbReference>
<dbReference type="NCBIfam" id="TIGR00152">
    <property type="entry name" value="dephospho-CoA kinase"/>
    <property type="match status" value="1"/>
</dbReference>
<dbReference type="PANTHER" id="PTHR10695">
    <property type="entry name" value="DEPHOSPHO-COA KINASE-RELATED"/>
    <property type="match status" value="1"/>
</dbReference>
<comment type="function">
    <text evidence="8">Catalyzes the phosphorylation of the 3'-hydroxyl group of dephosphocoenzyme A to form coenzyme A.</text>
</comment>
<dbReference type="PROSITE" id="PS51219">
    <property type="entry name" value="DPCK"/>
    <property type="match status" value="1"/>
</dbReference>
<keyword evidence="4 8" id="KW-0547">Nucleotide-binding</keyword>
<dbReference type="PATRIC" id="fig|1620.3.peg.598"/>
<dbReference type="HAMAP" id="MF_00376">
    <property type="entry name" value="Dephospho_CoA_kinase"/>
    <property type="match status" value="1"/>
</dbReference>
<dbReference type="GO" id="GO:0004140">
    <property type="term" value="F:dephospho-CoA kinase activity"/>
    <property type="evidence" value="ECO:0007669"/>
    <property type="project" value="UniProtKB-UniRule"/>
</dbReference>
<dbReference type="SUPFAM" id="SSF52540">
    <property type="entry name" value="P-loop containing nucleoside triphosphate hydrolases"/>
    <property type="match status" value="1"/>
</dbReference>
<comment type="subcellular location">
    <subcellularLocation>
        <location evidence="8">Cytoplasm</location>
    </subcellularLocation>
</comment>
<dbReference type="Proteomes" id="UP000051673">
    <property type="component" value="Unassembled WGS sequence"/>
</dbReference>
<evidence type="ECO:0000256" key="2">
    <source>
        <dbReference type="ARBA" id="ARBA00022490"/>
    </source>
</evidence>
<comment type="caution">
    <text evidence="10">The sequence shown here is derived from an EMBL/GenBank/DDBJ whole genome shotgun (WGS) entry which is preliminary data.</text>
</comment>
<comment type="catalytic activity">
    <reaction evidence="8">
        <text>3'-dephospho-CoA + ATP = ADP + CoA + H(+)</text>
        <dbReference type="Rhea" id="RHEA:18245"/>
        <dbReference type="ChEBI" id="CHEBI:15378"/>
        <dbReference type="ChEBI" id="CHEBI:30616"/>
        <dbReference type="ChEBI" id="CHEBI:57287"/>
        <dbReference type="ChEBI" id="CHEBI:57328"/>
        <dbReference type="ChEBI" id="CHEBI:456216"/>
        <dbReference type="EC" id="2.7.1.24"/>
    </reaction>
</comment>
<evidence type="ECO:0000256" key="4">
    <source>
        <dbReference type="ARBA" id="ARBA00022741"/>
    </source>
</evidence>
<dbReference type="CDD" id="cd02022">
    <property type="entry name" value="DPCK"/>
    <property type="match status" value="1"/>
</dbReference>
<dbReference type="InterPro" id="IPR001977">
    <property type="entry name" value="Depp_CoAkinase"/>
</dbReference>
<accession>A0A0R2JMI1</accession>
<dbReference type="UniPathway" id="UPA00241">
    <property type="reaction ID" value="UER00356"/>
</dbReference>
<proteinExistence type="inferred from homology"/>
<keyword evidence="11" id="KW-1185">Reference proteome</keyword>
<keyword evidence="2 8" id="KW-0963">Cytoplasm</keyword>
<protein>
    <recommendedName>
        <fullName evidence="8 9">Dephospho-CoA kinase</fullName>
        <ecNumber evidence="8 9">2.7.1.24</ecNumber>
    </recommendedName>
    <alternativeName>
        <fullName evidence="8">Dephosphocoenzyme A kinase</fullName>
    </alternativeName>
</protein>